<protein>
    <recommendedName>
        <fullName evidence="7">Putative adenylate kinase</fullName>
        <shortName evidence="7">AK</shortName>
        <ecNumber evidence="7">2.7.4.3</ecNumber>
    </recommendedName>
    <alternativeName>
        <fullName evidence="7">ATP-AMP transphosphorylase</fullName>
    </alternativeName>
</protein>
<dbReference type="Pfam" id="PF13238">
    <property type="entry name" value="AAA_18"/>
    <property type="match status" value="1"/>
</dbReference>
<keyword evidence="2 7" id="KW-0698">rRNA processing</keyword>
<evidence type="ECO:0000256" key="5">
    <source>
        <dbReference type="ARBA" id="ARBA00022777"/>
    </source>
</evidence>
<sequence>MFKCLVIAGTPGVGKTSVGRIIAEKVGGLQVDLSELVVGEGLYEYFDEETGSYVIDEARVSRRVREICSGGKPVVVATHYPEVLDEVIIDRVVVLRLNPVVLWDRLRTRGWSDRKIAENVMAEMLSVVLMNAISKFGVGRVVEVDTTGRSPIEVAGEVLEKVSKGYTQEKFIDWLSIVDPGFLEELERVLSDEQET</sequence>
<organism evidence="8">
    <name type="scientific">Thermogladius calderae</name>
    <dbReference type="NCBI Taxonomy" id="1200300"/>
    <lineage>
        <taxon>Archaea</taxon>
        <taxon>Thermoproteota</taxon>
        <taxon>Thermoprotei</taxon>
        <taxon>Desulfurococcales</taxon>
        <taxon>Desulfurococcaceae</taxon>
        <taxon>Thermogladius</taxon>
    </lineage>
</organism>
<dbReference type="GO" id="GO:0032259">
    <property type="term" value="P:methylation"/>
    <property type="evidence" value="ECO:0007669"/>
    <property type="project" value="UniProtKB-KW"/>
</dbReference>
<feature type="binding site" evidence="7">
    <location>
        <position position="109"/>
    </location>
    <ligand>
        <name>ATP</name>
        <dbReference type="ChEBI" id="CHEBI:30616"/>
    </ligand>
</feature>
<comment type="subunit">
    <text evidence="7">Interacts with uS11. Not a structural component of 40S pre-ribosomes, but transiently interacts with them by binding to uS11.</text>
</comment>
<dbReference type="EC" id="2.7.4.3" evidence="7"/>
<dbReference type="GO" id="GO:0016887">
    <property type="term" value="F:ATP hydrolysis activity"/>
    <property type="evidence" value="ECO:0007669"/>
    <property type="project" value="InterPro"/>
</dbReference>
<feature type="region of interest" description="LID" evidence="7">
    <location>
        <begin position="108"/>
        <end position="118"/>
    </location>
</feature>
<reference evidence="8" key="1">
    <citation type="journal article" date="2020" name="mSystems">
        <title>Genome- and Community-Level Interaction Insights into Carbon Utilization and Element Cycling Functions of Hydrothermarchaeota in Hydrothermal Sediment.</title>
        <authorList>
            <person name="Zhou Z."/>
            <person name="Liu Y."/>
            <person name="Xu W."/>
            <person name="Pan J."/>
            <person name="Luo Z.H."/>
            <person name="Li M."/>
        </authorList>
    </citation>
    <scope>NUCLEOTIDE SEQUENCE [LARGE SCALE GENOMIC DNA]</scope>
    <source>
        <strain evidence="8">SpSt-110</strain>
    </source>
</reference>
<evidence type="ECO:0000256" key="2">
    <source>
        <dbReference type="ARBA" id="ARBA00022552"/>
    </source>
</evidence>
<dbReference type="PANTHER" id="PTHR12595">
    <property type="entry name" value="POS9-ACTIVATING FACTOR FAP7-RELATED"/>
    <property type="match status" value="1"/>
</dbReference>
<feature type="binding site" evidence="7">
    <location>
        <position position="12"/>
    </location>
    <ligand>
        <name>ATP</name>
        <dbReference type="ChEBI" id="CHEBI:30616"/>
    </ligand>
</feature>
<dbReference type="Gene3D" id="3.40.50.300">
    <property type="entry name" value="P-loop containing nucleotide triphosphate hydrolases"/>
    <property type="match status" value="1"/>
</dbReference>
<feature type="binding site" evidence="7">
    <location>
        <position position="14"/>
    </location>
    <ligand>
        <name>ATP</name>
        <dbReference type="ChEBI" id="CHEBI:30616"/>
    </ligand>
</feature>
<dbReference type="GO" id="GO:0006364">
    <property type="term" value="P:rRNA processing"/>
    <property type="evidence" value="ECO:0007669"/>
    <property type="project" value="UniProtKB-KW"/>
</dbReference>
<name>A0A7J3XZ90_9CREN</name>
<evidence type="ECO:0000256" key="3">
    <source>
        <dbReference type="ARBA" id="ARBA00022679"/>
    </source>
</evidence>
<evidence type="ECO:0000256" key="1">
    <source>
        <dbReference type="ARBA" id="ARBA00022517"/>
    </source>
</evidence>
<feature type="binding site" evidence="7">
    <location>
        <position position="16"/>
    </location>
    <ligand>
        <name>ATP</name>
        <dbReference type="ChEBI" id="CHEBI:30616"/>
    </ligand>
</feature>
<comment type="catalytic activity">
    <reaction evidence="7">
        <text>ATP + H2O = ADP + phosphate + H(+)</text>
        <dbReference type="Rhea" id="RHEA:13065"/>
        <dbReference type="ChEBI" id="CHEBI:15377"/>
        <dbReference type="ChEBI" id="CHEBI:15378"/>
        <dbReference type="ChEBI" id="CHEBI:30616"/>
        <dbReference type="ChEBI" id="CHEBI:43474"/>
        <dbReference type="ChEBI" id="CHEBI:456216"/>
    </reaction>
</comment>
<evidence type="ECO:0000256" key="6">
    <source>
        <dbReference type="ARBA" id="ARBA00022840"/>
    </source>
</evidence>
<keyword evidence="5 7" id="KW-0418">Kinase</keyword>
<keyword evidence="8" id="KW-0489">Methyltransferase</keyword>
<comment type="caution">
    <text evidence="7">Lacks conserved residue(s) required for the propagation of feature annotation.</text>
</comment>
<dbReference type="EMBL" id="DRYK01000055">
    <property type="protein sequence ID" value="HHP68007.1"/>
    <property type="molecule type" value="Genomic_DNA"/>
</dbReference>
<comment type="caution">
    <text evidence="8">The sequence shown here is derived from an EMBL/GenBank/DDBJ whole genome shotgun (WGS) entry which is preliminary data.</text>
</comment>
<keyword evidence="3 7" id="KW-0808">Transferase</keyword>
<dbReference type="PANTHER" id="PTHR12595:SF0">
    <property type="entry name" value="ADENYLATE KINASE ISOENZYME 6"/>
    <property type="match status" value="1"/>
</dbReference>
<proteinExistence type="inferred from homology"/>
<keyword evidence="1 7" id="KW-0690">Ribosome biogenesis</keyword>
<evidence type="ECO:0000256" key="7">
    <source>
        <dbReference type="HAMAP-Rule" id="MF_00039"/>
    </source>
</evidence>
<dbReference type="InterPro" id="IPR027417">
    <property type="entry name" value="P-loop_NTPase"/>
</dbReference>
<dbReference type="GO" id="GO:0042274">
    <property type="term" value="P:ribosomal small subunit biogenesis"/>
    <property type="evidence" value="ECO:0007669"/>
    <property type="project" value="UniProtKB-UniRule"/>
</dbReference>
<dbReference type="GO" id="GO:0005524">
    <property type="term" value="F:ATP binding"/>
    <property type="evidence" value="ECO:0007669"/>
    <property type="project" value="UniProtKB-UniRule"/>
</dbReference>
<accession>A0A7J3XZ90</accession>
<dbReference type="HAMAP" id="MF_00039">
    <property type="entry name" value="Adenylate_kinase_AK6"/>
    <property type="match status" value="1"/>
</dbReference>
<feature type="binding site" evidence="7">
    <location>
        <position position="17"/>
    </location>
    <ligand>
        <name>ATP</name>
        <dbReference type="ChEBI" id="CHEBI:30616"/>
    </ligand>
</feature>
<dbReference type="GO" id="GO:0004017">
    <property type="term" value="F:AMP kinase activity"/>
    <property type="evidence" value="ECO:0007669"/>
    <property type="project" value="UniProtKB-UniRule"/>
</dbReference>
<evidence type="ECO:0000256" key="4">
    <source>
        <dbReference type="ARBA" id="ARBA00022741"/>
    </source>
</evidence>
<dbReference type="AlphaFoldDB" id="A0A7J3XZ90"/>
<evidence type="ECO:0000313" key="8">
    <source>
        <dbReference type="EMBL" id="HHP68007.1"/>
    </source>
</evidence>
<keyword evidence="6 7" id="KW-0067">ATP-binding</keyword>
<gene>
    <name evidence="8" type="ORF">ENM60_04390</name>
</gene>
<comment type="similarity">
    <text evidence="7">Belongs to the adenylate kinase family. AK6 subfamily.</text>
</comment>
<dbReference type="GO" id="GO:0008168">
    <property type="term" value="F:methyltransferase activity"/>
    <property type="evidence" value="ECO:0007669"/>
    <property type="project" value="UniProtKB-KW"/>
</dbReference>
<dbReference type="InterPro" id="IPR020618">
    <property type="entry name" value="Adenyl_kinase_AK6"/>
</dbReference>
<keyword evidence="4 7" id="KW-0547">Nucleotide-binding</keyword>
<dbReference type="SUPFAM" id="SSF52540">
    <property type="entry name" value="P-loop containing nucleoside triphosphate hydrolases"/>
    <property type="match status" value="1"/>
</dbReference>
<feature type="binding site" evidence="7">
    <location>
        <position position="15"/>
    </location>
    <ligand>
        <name>ATP</name>
        <dbReference type="ChEBI" id="CHEBI:30616"/>
    </ligand>
</feature>
<comment type="catalytic activity">
    <reaction evidence="7">
        <text>AMP + ATP = 2 ADP</text>
        <dbReference type="Rhea" id="RHEA:12973"/>
        <dbReference type="ChEBI" id="CHEBI:30616"/>
        <dbReference type="ChEBI" id="CHEBI:456215"/>
        <dbReference type="ChEBI" id="CHEBI:456216"/>
        <dbReference type="EC" id="2.7.4.3"/>
    </reaction>
</comment>
<comment type="function">
    <text evidence="7">Broad-specificity nucleoside monophosphate (NMP) kinase that catalyzes the reversible transfer of the terminal phosphate group between nucleoside triphosphates and monophosphates. Has also ATPase activity. Involved in the late maturation steps of the 30S ribosomal particles, specifically 16S rRNA maturation. While NMP activity is not required for ribosome maturation, ATPase activity is. Associates transiently with small ribosomal subunit protein uS11. ATP hydrolysis breaks the interaction with uS11. May temporarily remove uS11 from the ribosome to enable a conformational change of the ribosomal RNA that is needed for the final maturation step of the small ribosomal subunit.</text>
</comment>